<accession>A0A8X8GZN7</accession>
<dbReference type="Gene3D" id="3.40.50.300">
    <property type="entry name" value="P-loop containing nucleotide triphosphate hydrolases"/>
    <property type="match status" value="1"/>
</dbReference>
<dbReference type="AlphaFoldDB" id="A0A8X8GZN7"/>
<dbReference type="SUPFAM" id="SSF52540">
    <property type="entry name" value="P-loop containing nucleoside triphosphate hydrolases"/>
    <property type="match status" value="1"/>
</dbReference>
<dbReference type="InterPro" id="IPR027417">
    <property type="entry name" value="P-loop_NTPase"/>
</dbReference>
<dbReference type="Pfam" id="PF13469">
    <property type="entry name" value="Sulfotransfer_3"/>
    <property type="match status" value="1"/>
</dbReference>
<sequence length="294" mass="32692">MTQEPTIMLCVGAAKAGTTWLYNHLAGHPDCHLRSIKELHYFDAVENNGYGHQLRVQQAAAEKLSRRMVKSGATDRLAEKLRDVLDWIRILKQRRDDRAAYLAYLAEGRGTRRLVADITPAYALLPEARLRDMACMAGDVRFVYLLRDPVSRLWSQVRMMAERAAKAADAVPDAAFALMERVLRGEDAGGALSRGDYVGAITRLRAAVAPQRLMLLTQDDMLTAPGLARLCAFLGIGVRAADFGHRVHEGAALAMTADHRARAQVLLMPQYEFVARQFPALPEAWRRNMGEGLL</sequence>
<name>A0A8X8GZN7_9RHOB</name>
<dbReference type="GO" id="GO:0008146">
    <property type="term" value="F:sulfotransferase activity"/>
    <property type="evidence" value="ECO:0007669"/>
    <property type="project" value="InterPro"/>
</dbReference>
<gene>
    <name evidence="2" type="ORF">GEU84_003660</name>
</gene>
<dbReference type="InterPro" id="IPR037359">
    <property type="entry name" value="NST/OST"/>
</dbReference>
<dbReference type="Proteomes" id="UP000484076">
    <property type="component" value="Unassembled WGS sequence"/>
</dbReference>
<reference evidence="2" key="1">
    <citation type="submission" date="2020-05" db="EMBL/GenBank/DDBJ databases">
        <title>Fertoebacter nigrum gen. nov., sp. nov., a new member of the family Rhodobacteraceae.</title>
        <authorList>
            <person name="Szuroczki S."/>
            <person name="Abbaszade G."/>
            <person name="Buni D."/>
            <person name="Schumann P."/>
            <person name="Toth E."/>
        </authorList>
    </citation>
    <scope>NUCLEOTIDE SEQUENCE</scope>
    <source>
        <strain evidence="2">RG-N-1a</strain>
    </source>
</reference>
<protein>
    <submittedName>
        <fullName evidence="2">Sulfotransferase</fullName>
    </submittedName>
</protein>
<proteinExistence type="predicted"/>
<keyword evidence="1" id="KW-0808">Transferase</keyword>
<organism evidence="2 3">
    <name type="scientific">Fertoeibacter niger</name>
    <dbReference type="NCBI Taxonomy" id="2656921"/>
    <lineage>
        <taxon>Bacteria</taxon>
        <taxon>Pseudomonadati</taxon>
        <taxon>Pseudomonadota</taxon>
        <taxon>Alphaproteobacteria</taxon>
        <taxon>Rhodobacterales</taxon>
        <taxon>Paracoccaceae</taxon>
        <taxon>Fertoeibacter</taxon>
    </lineage>
</organism>
<evidence type="ECO:0000313" key="3">
    <source>
        <dbReference type="Proteomes" id="UP000484076"/>
    </source>
</evidence>
<dbReference type="PANTHER" id="PTHR10605:SF56">
    <property type="entry name" value="BIFUNCTIONAL HEPARAN SULFATE N-DEACETYLASE_N-SULFOTRANSFERASE"/>
    <property type="match status" value="1"/>
</dbReference>
<evidence type="ECO:0000313" key="2">
    <source>
        <dbReference type="EMBL" id="NUB43469.1"/>
    </source>
</evidence>
<comment type="caution">
    <text evidence="2">The sequence shown here is derived from an EMBL/GenBank/DDBJ whole genome shotgun (WGS) entry which is preliminary data.</text>
</comment>
<dbReference type="EMBL" id="WHUT02000002">
    <property type="protein sequence ID" value="NUB43469.1"/>
    <property type="molecule type" value="Genomic_DNA"/>
</dbReference>
<keyword evidence="3" id="KW-1185">Reference proteome</keyword>
<evidence type="ECO:0000256" key="1">
    <source>
        <dbReference type="ARBA" id="ARBA00022679"/>
    </source>
</evidence>
<dbReference type="RefSeq" id="WP_152824443.1">
    <property type="nucleotide sequence ID" value="NZ_WHUT02000002.1"/>
</dbReference>
<dbReference type="PANTHER" id="PTHR10605">
    <property type="entry name" value="HEPARAN SULFATE SULFOTRANSFERASE"/>
    <property type="match status" value="1"/>
</dbReference>